<dbReference type="SUPFAM" id="SSF47384">
    <property type="entry name" value="Homodimeric domain of signal transducing histidine kinase"/>
    <property type="match status" value="1"/>
</dbReference>
<evidence type="ECO:0000256" key="5">
    <source>
        <dbReference type="ARBA" id="ARBA00022777"/>
    </source>
</evidence>
<dbReference type="Pfam" id="PF00512">
    <property type="entry name" value="HisKA"/>
    <property type="match status" value="1"/>
</dbReference>
<gene>
    <name evidence="9" type="ORF">CLN94_07195</name>
</gene>
<dbReference type="EC" id="2.7.13.3" evidence="2"/>
<sequence>MTPKRRLHTGLPFGIVLLSLGLLIFGLVRLTTIEKSMRLSLEVNMLWVVGQAEIELLRLDALLARLPPSDPAIAERFDLLASRLHLLEDGPQQRYLEDIGQAQAVAAPSAAVLAFDPNRAPLTEARATELAQALETLREPLHRSATRAMMFEWEGVSERLETYRGAVTQVILSLALGLAMASYLGWRLVRDQRELLRAEELRLNAVRLEQDLREERAQGAYWRDFAAVVSHQFRTPLAVIDSAAQRIMRRQGTITPTEQSTRLETIRNTVSDLTRLVDAALLSGQIDNDQKVADCARHDLVAPLRLLLQDLGARHPGRALRLEAEREPLEAWFDPGLTLHAVMNLLENALRHSSEAVVLRIFEAEGRVACAVVDKGPGIAAEDLERIFDRFRRGPHAGGDGSGIGLWTARRLAQLQGGTIEVASWPGVGSVFTLWLRARAPVEEAA</sequence>
<dbReference type="InterPro" id="IPR050736">
    <property type="entry name" value="Sensor_HK_Regulatory"/>
</dbReference>
<evidence type="ECO:0000256" key="3">
    <source>
        <dbReference type="ARBA" id="ARBA00022553"/>
    </source>
</evidence>
<feature type="domain" description="Histidine kinase" evidence="8">
    <location>
        <begin position="228"/>
        <end position="440"/>
    </location>
</feature>
<dbReference type="SUPFAM" id="SSF55874">
    <property type="entry name" value="ATPase domain of HSP90 chaperone/DNA topoisomerase II/histidine kinase"/>
    <property type="match status" value="1"/>
</dbReference>
<keyword evidence="7" id="KW-0812">Transmembrane</keyword>
<dbReference type="InterPro" id="IPR036097">
    <property type="entry name" value="HisK_dim/P_sf"/>
</dbReference>
<dbReference type="SMART" id="SM00388">
    <property type="entry name" value="HisKA"/>
    <property type="match status" value="1"/>
</dbReference>
<dbReference type="SMART" id="SM00387">
    <property type="entry name" value="HATPase_c"/>
    <property type="match status" value="1"/>
</dbReference>
<evidence type="ECO:0000256" key="7">
    <source>
        <dbReference type="SAM" id="Phobius"/>
    </source>
</evidence>
<evidence type="ECO:0000313" key="9">
    <source>
        <dbReference type="EMBL" id="PCD76872.1"/>
    </source>
</evidence>
<dbReference type="InterPro" id="IPR003594">
    <property type="entry name" value="HATPase_dom"/>
</dbReference>
<keyword evidence="7" id="KW-0472">Membrane</keyword>
<dbReference type="AlphaFoldDB" id="A0A2A4CRJ4"/>
<dbReference type="InterPro" id="IPR003661">
    <property type="entry name" value="HisK_dim/P_dom"/>
</dbReference>
<dbReference type="InterPro" id="IPR005467">
    <property type="entry name" value="His_kinase_dom"/>
</dbReference>
<dbReference type="PROSITE" id="PS50109">
    <property type="entry name" value="HIS_KIN"/>
    <property type="match status" value="1"/>
</dbReference>
<keyword evidence="6" id="KW-0902">Two-component regulatory system</keyword>
<organism evidence="9 10">
    <name type="scientific">Pseudothioclava arenosa</name>
    <dbReference type="NCBI Taxonomy" id="1795308"/>
    <lineage>
        <taxon>Bacteria</taxon>
        <taxon>Pseudomonadati</taxon>
        <taxon>Pseudomonadota</taxon>
        <taxon>Alphaproteobacteria</taxon>
        <taxon>Rhodobacterales</taxon>
        <taxon>Paracoccaceae</taxon>
        <taxon>Pseudothioclava</taxon>
    </lineage>
</organism>
<keyword evidence="7" id="KW-1133">Transmembrane helix</keyword>
<evidence type="ECO:0000256" key="6">
    <source>
        <dbReference type="ARBA" id="ARBA00023012"/>
    </source>
</evidence>
<dbReference type="OrthoDB" id="9760752at2"/>
<dbReference type="GO" id="GO:0000155">
    <property type="term" value="F:phosphorelay sensor kinase activity"/>
    <property type="evidence" value="ECO:0007669"/>
    <property type="project" value="InterPro"/>
</dbReference>
<comment type="catalytic activity">
    <reaction evidence="1">
        <text>ATP + protein L-histidine = ADP + protein N-phospho-L-histidine.</text>
        <dbReference type="EC" id="2.7.13.3"/>
    </reaction>
</comment>
<comment type="caution">
    <text evidence="9">The sequence shown here is derived from an EMBL/GenBank/DDBJ whole genome shotgun (WGS) entry which is preliminary data.</text>
</comment>
<feature type="transmembrane region" description="Helical" evidence="7">
    <location>
        <begin position="12"/>
        <end position="30"/>
    </location>
</feature>
<proteinExistence type="predicted"/>
<dbReference type="Gene3D" id="3.30.565.10">
    <property type="entry name" value="Histidine kinase-like ATPase, C-terminal domain"/>
    <property type="match status" value="1"/>
</dbReference>
<dbReference type="CDD" id="cd00082">
    <property type="entry name" value="HisKA"/>
    <property type="match status" value="1"/>
</dbReference>
<keyword evidence="5" id="KW-0418">Kinase</keyword>
<keyword evidence="4" id="KW-0808">Transferase</keyword>
<dbReference type="Pfam" id="PF02518">
    <property type="entry name" value="HATPase_c"/>
    <property type="match status" value="1"/>
</dbReference>
<protein>
    <recommendedName>
        <fullName evidence="2">histidine kinase</fullName>
        <ecNumber evidence="2">2.7.13.3</ecNumber>
    </recommendedName>
</protein>
<reference evidence="9 10" key="1">
    <citation type="submission" date="2017-09" db="EMBL/GenBank/DDBJ databases">
        <title>A multilocus sequence analysis scheme for characterization of bacteria in the genus Thioclava.</title>
        <authorList>
            <person name="Liu Y."/>
            <person name="Shao Z."/>
        </authorList>
    </citation>
    <scope>NUCLEOTIDE SEQUENCE [LARGE SCALE GENOMIC DNA]</scope>
    <source>
        <strain evidence="9 10">CAU 1312</strain>
    </source>
</reference>
<name>A0A2A4CRJ4_9RHOB</name>
<dbReference type="PANTHER" id="PTHR43711:SF1">
    <property type="entry name" value="HISTIDINE KINASE 1"/>
    <property type="match status" value="1"/>
</dbReference>
<dbReference type="PANTHER" id="PTHR43711">
    <property type="entry name" value="TWO-COMPONENT HISTIDINE KINASE"/>
    <property type="match status" value="1"/>
</dbReference>
<dbReference type="Proteomes" id="UP000243507">
    <property type="component" value="Unassembled WGS sequence"/>
</dbReference>
<dbReference type="PRINTS" id="PR00344">
    <property type="entry name" value="BCTRLSENSOR"/>
</dbReference>
<evidence type="ECO:0000256" key="2">
    <source>
        <dbReference type="ARBA" id="ARBA00012438"/>
    </source>
</evidence>
<dbReference type="InterPro" id="IPR036890">
    <property type="entry name" value="HATPase_C_sf"/>
</dbReference>
<dbReference type="Gene3D" id="1.10.287.130">
    <property type="match status" value="1"/>
</dbReference>
<evidence type="ECO:0000256" key="4">
    <source>
        <dbReference type="ARBA" id="ARBA00022679"/>
    </source>
</evidence>
<dbReference type="EMBL" id="NTJD01000004">
    <property type="protein sequence ID" value="PCD76872.1"/>
    <property type="molecule type" value="Genomic_DNA"/>
</dbReference>
<keyword evidence="3" id="KW-0597">Phosphoprotein</keyword>
<evidence type="ECO:0000256" key="1">
    <source>
        <dbReference type="ARBA" id="ARBA00000085"/>
    </source>
</evidence>
<evidence type="ECO:0000313" key="10">
    <source>
        <dbReference type="Proteomes" id="UP000243507"/>
    </source>
</evidence>
<dbReference type="RefSeq" id="WP_096432627.1">
    <property type="nucleotide sequence ID" value="NZ_NTJD01000004.1"/>
</dbReference>
<keyword evidence="10" id="KW-1185">Reference proteome</keyword>
<accession>A0A2A4CRJ4</accession>
<dbReference type="InterPro" id="IPR004358">
    <property type="entry name" value="Sig_transdc_His_kin-like_C"/>
</dbReference>
<evidence type="ECO:0000259" key="8">
    <source>
        <dbReference type="PROSITE" id="PS50109"/>
    </source>
</evidence>